<proteinExistence type="predicted"/>
<dbReference type="SUPFAM" id="SSF51197">
    <property type="entry name" value="Clavaminate synthase-like"/>
    <property type="match status" value="1"/>
</dbReference>
<keyword evidence="2" id="KW-1185">Reference proteome</keyword>
<dbReference type="Gene3D" id="3.40.50.1820">
    <property type="entry name" value="alpha/beta hydrolase"/>
    <property type="match status" value="1"/>
</dbReference>
<protein>
    <recommendedName>
        <fullName evidence="3">Feruloyl esterase</fullName>
    </recommendedName>
</protein>
<dbReference type="Pfam" id="PF05721">
    <property type="entry name" value="PhyH"/>
    <property type="match status" value="1"/>
</dbReference>
<comment type="caution">
    <text evidence="1">The sequence shown here is derived from an EMBL/GenBank/DDBJ whole genome shotgun (WGS) entry which is preliminary data.</text>
</comment>
<name>A0ABP0PHS1_9DINO</name>
<reference evidence="1 2" key="1">
    <citation type="submission" date="2024-02" db="EMBL/GenBank/DDBJ databases">
        <authorList>
            <person name="Chen Y."/>
            <person name="Shah S."/>
            <person name="Dougan E. K."/>
            <person name="Thang M."/>
            <person name="Chan C."/>
        </authorList>
    </citation>
    <scope>NUCLEOTIDE SEQUENCE [LARGE SCALE GENOMIC DNA]</scope>
</reference>
<evidence type="ECO:0000313" key="1">
    <source>
        <dbReference type="EMBL" id="CAK9075585.1"/>
    </source>
</evidence>
<evidence type="ECO:0000313" key="2">
    <source>
        <dbReference type="Proteomes" id="UP001642484"/>
    </source>
</evidence>
<dbReference type="Proteomes" id="UP001642484">
    <property type="component" value="Unassembled WGS sequence"/>
</dbReference>
<organism evidence="1 2">
    <name type="scientific">Durusdinium trenchii</name>
    <dbReference type="NCBI Taxonomy" id="1381693"/>
    <lineage>
        <taxon>Eukaryota</taxon>
        <taxon>Sar</taxon>
        <taxon>Alveolata</taxon>
        <taxon>Dinophyceae</taxon>
        <taxon>Suessiales</taxon>
        <taxon>Symbiodiniaceae</taxon>
        <taxon>Durusdinium</taxon>
    </lineage>
</organism>
<dbReference type="EMBL" id="CAXAMN010023151">
    <property type="protein sequence ID" value="CAK9075585.1"/>
    <property type="molecule type" value="Genomic_DNA"/>
</dbReference>
<dbReference type="Gene3D" id="2.60.120.620">
    <property type="entry name" value="q2cbj1_9rhob like domain"/>
    <property type="match status" value="1"/>
</dbReference>
<sequence>MLDAHGSWIKRLLLNEGNQPGACGAGTAQERSRSPRDEANIADFWSSPKDLQSWQDEVTKHRINFQAQLVLPNGQRSPGDAPLAVAFYFSGLGHEARDILKMDWGSFASCPFILIVPQRPSGRWWFIDDDAAWGWVEGEFCQELVEAFAAWMNMMIDHPRVDKRRLGLFGFSAGAYAVLEMFASGLVPISRLAVGGLHGHGQPNVKHIPQKRSAGVVEKFEKFLQRVEGHAGAEHIEVVHGKTDKQCPWLDAKKIVDALTKKQLQLGCPKVKLRLLDAHEQDTFSKRNKTHHDYMKAAFMRKEFFKGFFADKVPHGEANMASPKRRGAQVWRCLKNHSCAVFCCKPVGLVRPLPSASMPSASTLEVAKFTVSTSMDGWEEQGFQIFRKSGFVIIEDVLDHVQCSEVLEDCRQMAKEIVAPQGAGNRGKGRYSFGVASSTGSILHREAIAKHLLNEGGRLLQPLLSQIFFDESDRLSSFSCYSGGGDFVLPGVEEYQHLHADMQVKKDLDKQMPPPFLAINFVVQDLTELNGPMRIVPGKRERDWRNQKKEPDRWRCSRLCPVPAGSALVRDVRILHGGTPNLSEETRFLPSVEYVSAWFRATHRPDMFPPRRCIPQDVFVTLHSDVQQICEELVAEPGDDTEDMSPDDDWHSKVWRGVTFWCT</sequence>
<evidence type="ECO:0008006" key="3">
    <source>
        <dbReference type="Google" id="ProtNLM"/>
    </source>
</evidence>
<gene>
    <name evidence="1" type="ORF">CCMP2556_LOCUS37221</name>
</gene>
<dbReference type="InterPro" id="IPR008775">
    <property type="entry name" value="Phytyl_CoA_dOase-like"/>
</dbReference>
<dbReference type="InterPro" id="IPR029058">
    <property type="entry name" value="AB_hydrolase_fold"/>
</dbReference>
<accession>A0ABP0PHS1</accession>
<dbReference type="SUPFAM" id="SSF53474">
    <property type="entry name" value="alpha/beta-Hydrolases"/>
    <property type="match status" value="1"/>
</dbReference>